<dbReference type="PANTHER" id="PTHR24104">
    <property type="entry name" value="E3 UBIQUITIN-PROTEIN LIGASE NHLRC1-RELATED"/>
    <property type="match status" value="1"/>
</dbReference>
<dbReference type="GO" id="GO:0061630">
    <property type="term" value="F:ubiquitin protein ligase activity"/>
    <property type="evidence" value="ECO:0007669"/>
    <property type="project" value="UniProtKB-EC"/>
</dbReference>
<feature type="repeat" description="NHL" evidence="2">
    <location>
        <begin position="37"/>
        <end position="80"/>
    </location>
</feature>
<dbReference type="Pfam" id="PF17170">
    <property type="entry name" value="DUF5128"/>
    <property type="match status" value="1"/>
</dbReference>
<dbReference type="OrthoDB" id="342730at2759"/>
<dbReference type="SUPFAM" id="SSF101898">
    <property type="entry name" value="NHL repeat"/>
    <property type="match status" value="1"/>
</dbReference>
<dbReference type="GO" id="GO:0000209">
    <property type="term" value="P:protein polyubiquitination"/>
    <property type="evidence" value="ECO:0007669"/>
    <property type="project" value="TreeGrafter"/>
</dbReference>
<dbReference type="InterPro" id="IPR011042">
    <property type="entry name" value="6-blade_b-propeller_TolB-like"/>
</dbReference>
<evidence type="ECO:0000313" key="4">
    <source>
        <dbReference type="Proteomes" id="UP000507470"/>
    </source>
</evidence>
<keyword evidence="3" id="KW-0012">Acyltransferase</keyword>
<dbReference type="PANTHER" id="PTHR24104:SF57">
    <property type="entry name" value="BEE-MILK PROTEIN"/>
    <property type="match status" value="1"/>
</dbReference>
<feature type="repeat" description="NHL" evidence="2">
    <location>
        <begin position="177"/>
        <end position="217"/>
    </location>
</feature>
<dbReference type="EMBL" id="CACVKT020008064">
    <property type="protein sequence ID" value="CAC5412597.1"/>
    <property type="molecule type" value="Genomic_DNA"/>
</dbReference>
<gene>
    <name evidence="3" type="ORF">MCOR_45593</name>
</gene>
<dbReference type="CDD" id="cd05819">
    <property type="entry name" value="NHL"/>
    <property type="match status" value="1"/>
</dbReference>
<dbReference type="AlphaFoldDB" id="A0A6J8DWZ1"/>
<keyword evidence="1" id="KW-0677">Repeat</keyword>
<dbReference type="GO" id="GO:0008270">
    <property type="term" value="F:zinc ion binding"/>
    <property type="evidence" value="ECO:0007669"/>
    <property type="project" value="UniProtKB-KW"/>
</dbReference>
<reference evidence="3 4" key="1">
    <citation type="submission" date="2020-06" db="EMBL/GenBank/DDBJ databases">
        <authorList>
            <person name="Li R."/>
            <person name="Bekaert M."/>
        </authorList>
    </citation>
    <scope>NUCLEOTIDE SEQUENCE [LARGE SCALE GENOMIC DNA]</scope>
    <source>
        <strain evidence="4">wild</strain>
    </source>
</reference>
<feature type="repeat" description="NHL" evidence="2">
    <location>
        <begin position="84"/>
        <end position="127"/>
    </location>
</feature>
<keyword evidence="3" id="KW-0808">Transferase</keyword>
<evidence type="ECO:0000256" key="2">
    <source>
        <dbReference type="PROSITE-ProRule" id="PRU00504"/>
    </source>
</evidence>
<protein>
    <submittedName>
        <fullName evidence="3">TRIM71</fullName>
        <ecNumber evidence="3">2.3.2.27</ecNumber>
    </submittedName>
</protein>
<name>A0A6J8DWZ1_MYTCO</name>
<dbReference type="PROSITE" id="PS51125">
    <property type="entry name" value="NHL"/>
    <property type="match status" value="3"/>
</dbReference>
<dbReference type="Gene3D" id="2.120.10.30">
    <property type="entry name" value="TolB, C-terminal domain"/>
    <property type="match status" value="2"/>
</dbReference>
<keyword evidence="4" id="KW-1185">Reference proteome</keyword>
<organism evidence="3 4">
    <name type="scientific">Mytilus coruscus</name>
    <name type="common">Sea mussel</name>
    <dbReference type="NCBI Taxonomy" id="42192"/>
    <lineage>
        <taxon>Eukaryota</taxon>
        <taxon>Metazoa</taxon>
        <taxon>Spiralia</taxon>
        <taxon>Lophotrochozoa</taxon>
        <taxon>Mollusca</taxon>
        <taxon>Bivalvia</taxon>
        <taxon>Autobranchia</taxon>
        <taxon>Pteriomorphia</taxon>
        <taxon>Mytilida</taxon>
        <taxon>Mytiloidea</taxon>
        <taxon>Mytilidae</taxon>
        <taxon>Mytilinae</taxon>
        <taxon>Mytilus</taxon>
    </lineage>
</organism>
<proteinExistence type="predicted"/>
<dbReference type="EC" id="2.3.2.27" evidence="3"/>
<dbReference type="GO" id="GO:0043161">
    <property type="term" value="P:proteasome-mediated ubiquitin-dependent protein catabolic process"/>
    <property type="evidence" value="ECO:0007669"/>
    <property type="project" value="TreeGrafter"/>
</dbReference>
<dbReference type="Proteomes" id="UP000507470">
    <property type="component" value="Unassembled WGS sequence"/>
</dbReference>
<dbReference type="Pfam" id="PF01436">
    <property type="entry name" value="NHL"/>
    <property type="match status" value="1"/>
</dbReference>
<evidence type="ECO:0000313" key="3">
    <source>
        <dbReference type="EMBL" id="CAC5412597.1"/>
    </source>
</evidence>
<dbReference type="InterPro" id="IPR050952">
    <property type="entry name" value="TRIM-NHL_E3_ligases"/>
</dbReference>
<accession>A0A6J8DWZ1</accession>
<dbReference type="InterPro" id="IPR001258">
    <property type="entry name" value="NHL_repeat"/>
</dbReference>
<evidence type="ECO:0000256" key="1">
    <source>
        <dbReference type="ARBA" id="ARBA00022737"/>
    </source>
</evidence>
<sequence>MGQGLDIPKSGQHKFFIFKLLGESSTRKVAMERQKLIRRVGKRGKCKGQFMNPCGVAISKTGDIIIADTENHRIQIFTTEGVFKSKFGCKGCKPDQIHYPVSVVMTKDDHIAITDSVNACVKIFSLDGQLVQLLGSSDVLEIPYGLCQTHDDHFIVTDICKHSLVIFDKDGNMCRTFGQYGSEPREFDHPYFVAVDTDKQIYVSDSGNSSIKLFTFEGKLLRCYAQTDFKLNSEVFFTLNGICIDGEGNVLVTCNSGIYILLKNGRLWEVLTADEGLACPKCITVSSCGKIIVTQNNGEKINEFCIFRYNPEHFRSLNSAQFYAINI</sequence>